<dbReference type="InterPro" id="IPR004107">
    <property type="entry name" value="Integrase_SAM-like_N"/>
</dbReference>
<comment type="caution">
    <text evidence="6">The sequence shown here is derived from an EMBL/GenBank/DDBJ whole genome shotgun (WGS) entry which is preliminary data.</text>
</comment>
<keyword evidence="2" id="KW-0229">DNA integration</keyword>
<dbReference type="InterPro" id="IPR010998">
    <property type="entry name" value="Integrase_recombinase_N"/>
</dbReference>
<dbReference type="Gene3D" id="1.10.443.10">
    <property type="entry name" value="Intergrase catalytic core"/>
    <property type="match status" value="1"/>
</dbReference>
<dbReference type="Proteomes" id="UP000460561">
    <property type="component" value="Unassembled WGS sequence"/>
</dbReference>
<protein>
    <submittedName>
        <fullName evidence="6">Tyrosine-type recombinase/integrase</fullName>
    </submittedName>
</protein>
<dbReference type="PANTHER" id="PTHR30349">
    <property type="entry name" value="PHAGE INTEGRASE-RELATED"/>
    <property type="match status" value="1"/>
</dbReference>
<proteinExistence type="inferred from homology"/>
<dbReference type="GO" id="GO:0006310">
    <property type="term" value="P:DNA recombination"/>
    <property type="evidence" value="ECO:0007669"/>
    <property type="project" value="UniProtKB-KW"/>
</dbReference>
<dbReference type="InterPro" id="IPR002104">
    <property type="entry name" value="Integrase_catalytic"/>
</dbReference>
<name>A0A845ABC8_9SPHN</name>
<accession>A0A845ABC8</accession>
<dbReference type="InterPro" id="IPR050090">
    <property type="entry name" value="Tyrosine_recombinase_XerCD"/>
</dbReference>
<gene>
    <name evidence="6" type="ORF">GRI39_08610</name>
</gene>
<feature type="domain" description="Tyr recombinase" evidence="5">
    <location>
        <begin position="109"/>
        <end position="280"/>
    </location>
</feature>
<dbReference type="GO" id="GO:0003677">
    <property type="term" value="F:DNA binding"/>
    <property type="evidence" value="ECO:0007669"/>
    <property type="project" value="UniProtKB-KW"/>
</dbReference>
<evidence type="ECO:0000259" key="5">
    <source>
        <dbReference type="PROSITE" id="PS51898"/>
    </source>
</evidence>
<dbReference type="Pfam" id="PF14659">
    <property type="entry name" value="Phage_int_SAM_3"/>
    <property type="match status" value="1"/>
</dbReference>
<evidence type="ECO:0000256" key="1">
    <source>
        <dbReference type="ARBA" id="ARBA00008857"/>
    </source>
</evidence>
<organism evidence="6 7">
    <name type="scientific">Altericroceibacterium indicum</name>
    <dbReference type="NCBI Taxonomy" id="374177"/>
    <lineage>
        <taxon>Bacteria</taxon>
        <taxon>Pseudomonadati</taxon>
        <taxon>Pseudomonadota</taxon>
        <taxon>Alphaproteobacteria</taxon>
        <taxon>Sphingomonadales</taxon>
        <taxon>Erythrobacteraceae</taxon>
        <taxon>Altericroceibacterium</taxon>
    </lineage>
</organism>
<dbReference type="RefSeq" id="WP_160739323.1">
    <property type="nucleotide sequence ID" value="NZ_WTYQ01000003.1"/>
</dbReference>
<evidence type="ECO:0000256" key="3">
    <source>
        <dbReference type="ARBA" id="ARBA00023125"/>
    </source>
</evidence>
<evidence type="ECO:0000256" key="2">
    <source>
        <dbReference type="ARBA" id="ARBA00022908"/>
    </source>
</evidence>
<dbReference type="SUPFAM" id="SSF56349">
    <property type="entry name" value="DNA breaking-rejoining enzymes"/>
    <property type="match status" value="1"/>
</dbReference>
<dbReference type="GO" id="GO:0015074">
    <property type="term" value="P:DNA integration"/>
    <property type="evidence" value="ECO:0007669"/>
    <property type="project" value="UniProtKB-KW"/>
</dbReference>
<keyword evidence="4" id="KW-0233">DNA recombination</keyword>
<dbReference type="Gene3D" id="1.10.150.130">
    <property type="match status" value="1"/>
</dbReference>
<dbReference type="InterPro" id="IPR011010">
    <property type="entry name" value="DNA_brk_join_enz"/>
</dbReference>
<dbReference type="PANTHER" id="PTHR30349:SF64">
    <property type="entry name" value="PROPHAGE INTEGRASE INTD-RELATED"/>
    <property type="match status" value="1"/>
</dbReference>
<evidence type="ECO:0000313" key="7">
    <source>
        <dbReference type="Proteomes" id="UP000460561"/>
    </source>
</evidence>
<dbReference type="AlphaFoldDB" id="A0A845ABC8"/>
<dbReference type="CDD" id="cd00796">
    <property type="entry name" value="INT_Rci_Hp1_C"/>
    <property type="match status" value="1"/>
</dbReference>
<dbReference type="InterPro" id="IPR013762">
    <property type="entry name" value="Integrase-like_cat_sf"/>
</dbReference>
<dbReference type="PROSITE" id="PS51898">
    <property type="entry name" value="TYR_RECOMBINASE"/>
    <property type="match status" value="1"/>
</dbReference>
<keyword evidence="7" id="KW-1185">Reference proteome</keyword>
<sequence>MIVRLPSYRDFLKTYWDRVSPKWKPSTLYTHRYYKRKYLDRAFEGLFLDEIEGRHVQEWFNRITNTGGPGAANRCGEILRAMFNKAEQWGVRPEGSNPCLYVRKNKGRKCERFLSDQEFKRIGEVLDRHGKHFPLHCAAISLLILTGCRKSEITCLKWSEVRGRRLLLTDSKTGPRTVWLAEAAATILHALPRREKQRYVFWNPATQRPITDIGNLWSKLRDEAGLPGVRIHDLRHSFASHAAAHSETLPMIGKLLGHADVRTTTRYAHLDDGHVIEAAQRIGDQIEQSMSGSYSLSRNTKYDSGPLLHD</sequence>
<evidence type="ECO:0000256" key="4">
    <source>
        <dbReference type="ARBA" id="ARBA00023172"/>
    </source>
</evidence>
<dbReference type="EMBL" id="WTYQ01000003">
    <property type="protein sequence ID" value="MXP26095.1"/>
    <property type="molecule type" value="Genomic_DNA"/>
</dbReference>
<evidence type="ECO:0000313" key="6">
    <source>
        <dbReference type="EMBL" id="MXP26095.1"/>
    </source>
</evidence>
<dbReference type="OrthoDB" id="7615137at2"/>
<comment type="similarity">
    <text evidence="1">Belongs to the 'phage' integrase family.</text>
</comment>
<reference evidence="6 7" key="1">
    <citation type="submission" date="2019-12" db="EMBL/GenBank/DDBJ databases">
        <title>Genomic-based taxomic classification of the family Erythrobacteraceae.</title>
        <authorList>
            <person name="Xu L."/>
        </authorList>
    </citation>
    <scope>NUCLEOTIDE SEQUENCE [LARGE SCALE GENOMIC DNA]</scope>
    <source>
        <strain evidence="6 7">DSM 18604</strain>
    </source>
</reference>
<dbReference type="Pfam" id="PF00589">
    <property type="entry name" value="Phage_integrase"/>
    <property type="match status" value="1"/>
</dbReference>
<keyword evidence="3" id="KW-0238">DNA-binding</keyword>